<accession>A0AA50DFJ5</accession>
<keyword evidence="3 7" id="KW-1003">Cell membrane</keyword>
<evidence type="ECO:0000256" key="7">
    <source>
        <dbReference type="HAMAP-Rule" id="MF_01071"/>
    </source>
</evidence>
<dbReference type="NCBIfam" id="NF002791">
    <property type="entry name" value="PRK02913.1"/>
    <property type="match status" value="1"/>
</dbReference>
<evidence type="ECO:0000256" key="5">
    <source>
        <dbReference type="ARBA" id="ARBA00022989"/>
    </source>
</evidence>
<feature type="transmembrane region" description="Helical" evidence="7">
    <location>
        <begin position="69"/>
        <end position="87"/>
    </location>
</feature>
<organism evidence="8 9">
    <name type="scientific">Erwinia pyri</name>
    <dbReference type="NCBI Taxonomy" id="3062598"/>
    <lineage>
        <taxon>Bacteria</taxon>
        <taxon>Pseudomonadati</taxon>
        <taxon>Pseudomonadota</taxon>
        <taxon>Gammaproteobacteria</taxon>
        <taxon>Enterobacterales</taxon>
        <taxon>Erwiniaceae</taxon>
        <taxon>Erwinia</taxon>
    </lineage>
</organism>
<evidence type="ECO:0000256" key="6">
    <source>
        <dbReference type="ARBA" id="ARBA00023136"/>
    </source>
</evidence>
<evidence type="ECO:0000256" key="3">
    <source>
        <dbReference type="ARBA" id="ARBA00022475"/>
    </source>
</evidence>
<evidence type="ECO:0000256" key="2">
    <source>
        <dbReference type="ARBA" id="ARBA00009962"/>
    </source>
</evidence>
<keyword evidence="9" id="KW-1185">Reference proteome</keyword>
<dbReference type="RefSeq" id="WP_306205761.1">
    <property type="nucleotide sequence ID" value="NZ_CP132353.1"/>
</dbReference>
<dbReference type="Pfam" id="PF06173">
    <property type="entry name" value="DUF986"/>
    <property type="match status" value="1"/>
</dbReference>
<dbReference type="InterPro" id="IPR009328">
    <property type="entry name" value="DUF986"/>
</dbReference>
<dbReference type="PIRSF" id="PIRSF020687">
    <property type="entry name" value="UCP020687"/>
    <property type="match status" value="1"/>
</dbReference>
<feature type="transmembrane region" description="Helical" evidence="7">
    <location>
        <begin position="45"/>
        <end position="63"/>
    </location>
</feature>
<evidence type="ECO:0000313" key="8">
    <source>
        <dbReference type="EMBL" id="WLS77127.1"/>
    </source>
</evidence>
<gene>
    <name evidence="8" type="ORF">Q3V30_11550</name>
</gene>
<dbReference type="EMBL" id="CP132353">
    <property type="protein sequence ID" value="WLS77127.1"/>
    <property type="molecule type" value="Genomic_DNA"/>
</dbReference>
<keyword evidence="4 7" id="KW-0812">Transmembrane</keyword>
<evidence type="ECO:0000313" key="9">
    <source>
        <dbReference type="Proteomes" id="UP001228139"/>
    </source>
</evidence>
<sequence>MSLTDYLIILFILLFLAYAIYDELIMTRLKGPTLLKVFLQRSNKLDSLIFVGLVSILIYQNIVNQGPRVTTTLLMVLAFLSVYLFWIRLPKLLFKPQGFWYANIFIDYSRIKTMNLSEDGILVIELESRRLLIHVRKLDDLETIYQFMVQQQ</sequence>
<dbReference type="Proteomes" id="UP001228139">
    <property type="component" value="Chromosome"/>
</dbReference>
<dbReference type="AlphaFoldDB" id="A0AA50DFJ5"/>
<evidence type="ECO:0000256" key="1">
    <source>
        <dbReference type="ARBA" id="ARBA00004651"/>
    </source>
</evidence>
<feature type="transmembrane region" description="Helical" evidence="7">
    <location>
        <begin position="6"/>
        <end position="24"/>
    </location>
</feature>
<name>A0AA50DFJ5_9GAMM</name>
<dbReference type="KEGG" id="epi:Q3V30_11550"/>
<protein>
    <recommendedName>
        <fullName evidence="7">UPF0266 membrane protein Q3V30_11550</fullName>
    </recommendedName>
</protein>
<comment type="similarity">
    <text evidence="2 7">Belongs to the UPF0266 family.</text>
</comment>
<dbReference type="HAMAP" id="MF_01071">
    <property type="entry name" value="UPF0266"/>
    <property type="match status" value="1"/>
</dbReference>
<proteinExistence type="inferred from homology"/>
<keyword evidence="5 7" id="KW-1133">Transmembrane helix</keyword>
<comment type="subcellular location">
    <subcellularLocation>
        <location evidence="1 7">Cell membrane</location>
        <topology evidence="1 7">Multi-pass membrane protein</topology>
    </subcellularLocation>
</comment>
<dbReference type="GO" id="GO:0005886">
    <property type="term" value="C:plasma membrane"/>
    <property type="evidence" value="ECO:0007669"/>
    <property type="project" value="UniProtKB-SubCell"/>
</dbReference>
<evidence type="ECO:0000256" key="4">
    <source>
        <dbReference type="ARBA" id="ARBA00022692"/>
    </source>
</evidence>
<reference evidence="8 9" key="1">
    <citation type="submission" date="2023-07" db="EMBL/GenBank/DDBJ databases">
        <title>Pathogenic bacteria of pear tree diseases.</title>
        <authorList>
            <person name="Zhang Z."/>
            <person name="He L."/>
            <person name="Huang R."/>
        </authorList>
    </citation>
    <scope>NUCLEOTIDE SEQUENCE [LARGE SCALE GENOMIC DNA]</scope>
    <source>
        <strain evidence="8 9">DE2</strain>
    </source>
</reference>
<keyword evidence="6 7" id="KW-0472">Membrane</keyword>